<dbReference type="InterPro" id="IPR002885">
    <property type="entry name" value="PPR_rpt"/>
</dbReference>
<dbReference type="PANTHER" id="PTHR47447:SF17">
    <property type="entry name" value="OS12G0638900 PROTEIN"/>
    <property type="match status" value="1"/>
</dbReference>
<feature type="repeat" description="PPR" evidence="2">
    <location>
        <begin position="924"/>
        <end position="958"/>
    </location>
</feature>
<dbReference type="GO" id="GO:0019843">
    <property type="term" value="F:rRNA binding"/>
    <property type="evidence" value="ECO:0007669"/>
    <property type="project" value="InterPro"/>
</dbReference>
<organism evidence="5 6">
    <name type="scientific">Polarella glacialis</name>
    <name type="common">Dinoflagellate</name>
    <dbReference type="NCBI Taxonomy" id="89957"/>
    <lineage>
        <taxon>Eukaryota</taxon>
        <taxon>Sar</taxon>
        <taxon>Alveolata</taxon>
        <taxon>Dinophyceae</taxon>
        <taxon>Suessiales</taxon>
        <taxon>Suessiaceae</taxon>
        <taxon>Polarella</taxon>
    </lineage>
</organism>
<reference evidence="5" key="1">
    <citation type="submission" date="2021-02" db="EMBL/GenBank/DDBJ databases">
        <authorList>
            <person name="Dougan E. K."/>
            <person name="Rhodes N."/>
            <person name="Thang M."/>
            <person name="Chan C."/>
        </authorList>
    </citation>
    <scope>NUCLEOTIDE SEQUENCE</scope>
</reference>
<dbReference type="Gene3D" id="1.20.1000.10">
    <property type="entry name" value="Guanylate-binding protein, C-terminal domain"/>
    <property type="match status" value="1"/>
</dbReference>
<dbReference type="SUPFAM" id="SSF48340">
    <property type="entry name" value="Interferon-induced guanylate-binding protein 1 (GBP1), C-terminal domain"/>
    <property type="match status" value="1"/>
</dbReference>
<name>A0A813LET9_POLGL</name>
<feature type="region of interest" description="Disordered" evidence="3">
    <location>
        <begin position="848"/>
        <end position="887"/>
    </location>
</feature>
<dbReference type="SUPFAM" id="SSF52954">
    <property type="entry name" value="Class II aaRS ABD-related"/>
    <property type="match status" value="1"/>
</dbReference>
<keyword evidence="1" id="KW-0677">Repeat</keyword>
<evidence type="ECO:0000256" key="2">
    <source>
        <dbReference type="PROSITE-ProRule" id="PRU00708"/>
    </source>
</evidence>
<dbReference type="Pfam" id="PF04427">
    <property type="entry name" value="Brix"/>
    <property type="match status" value="1"/>
</dbReference>
<gene>
    <name evidence="5" type="ORF">PGLA2088_LOCUS46211</name>
</gene>
<dbReference type="AlphaFoldDB" id="A0A813LET9"/>
<feature type="domain" description="Brix" evidence="4">
    <location>
        <begin position="20"/>
        <end position="204"/>
    </location>
</feature>
<dbReference type="Proteomes" id="UP000626109">
    <property type="component" value="Unassembled WGS sequence"/>
</dbReference>
<feature type="non-terminal residue" evidence="5">
    <location>
        <position position="1"/>
    </location>
</feature>
<evidence type="ECO:0000259" key="4">
    <source>
        <dbReference type="PROSITE" id="PS50833"/>
    </source>
</evidence>
<dbReference type="Gene3D" id="1.25.40.10">
    <property type="entry name" value="Tetratricopeptide repeat domain"/>
    <property type="match status" value="5"/>
</dbReference>
<feature type="repeat" description="PPR" evidence="2">
    <location>
        <begin position="648"/>
        <end position="682"/>
    </location>
</feature>
<feature type="repeat" description="PPR" evidence="2">
    <location>
        <begin position="1029"/>
        <end position="1063"/>
    </location>
</feature>
<dbReference type="InterPro" id="IPR007109">
    <property type="entry name" value="Brix"/>
</dbReference>
<dbReference type="InterPro" id="IPR036543">
    <property type="entry name" value="Guanylate-bd_C_sf"/>
</dbReference>
<dbReference type="GO" id="GO:0006364">
    <property type="term" value="P:rRNA processing"/>
    <property type="evidence" value="ECO:0007669"/>
    <property type="project" value="InterPro"/>
</dbReference>
<dbReference type="SMART" id="SM00879">
    <property type="entry name" value="Brix"/>
    <property type="match status" value="1"/>
</dbReference>
<feature type="repeat" description="PPR" evidence="2">
    <location>
        <begin position="1127"/>
        <end position="1161"/>
    </location>
</feature>
<evidence type="ECO:0000256" key="3">
    <source>
        <dbReference type="SAM" id="MobiDB-lite"/>
    </source>
</evidence>
<feature type="compositionally biased region" description="Low complexity" evidence="3">
    <location>
        <begin position="851"/>
        <end position="886"/>
    </location>
</feature>
<dbReference type="Pfam" id="PF13812">
    <property type="entry name" value="PPR_3"/>
    <property type="match status" value="2"/>
</dbReference>
<proteinExistence type="predicted"/>
<accession>A0A813LET9</accession>
<comment type="caution">
    <text evidence="5">The sequence shown here is derived from an EMBL/GenBank/DDBJ whole genome shotgun (WGS) entry which is preliminary data.</text>
</comment>
<dbReference type="Gene3D" id="3.40.50.10480">
    <property type="entry name" value="Probable brix-domain ribosomal biogenesis protein"/>
    <property type="match status" value="1"/>
</dbReference>
<protein>
    <recommendedName>
        <fullName evidence="4">Brix domain-containing protein</fullName>
    </recommendedName>
</protein>
<feature type="repeat" description="PPR" evidence="2">
    <location>
        <begin position="818"/>
        <end position="852"/>
    </location>
</feature>
<evidence type="ECO:0000256" key="1">
    <source>
        <dbReference type="ARBA" id="ARBA00022737"/>
    </source>
</evidence>
<dbReference type="Pfam" id="PF01535">
    <property type="entry name" value="PPR"/>
    <property type="match status" value="8"/>
</dbReference>
<feature type="repeat" description="PPR" evidence="2">
    <location>
        <begin position="782"/>
        <end position="817"/>
    </location>
</feature>
<feature type="repeat" description="PPR" evidence="2">
    <location>
        <begin position="747"/>
        <end position="781"/>
    </location>
</feature>
<dbReference type="NCBIfam" id="TIGR00756">
    <property type="entry name" value="PPR"/>
    <property type="match status" value="1"/>
</dbReference>
<dbReference type="PROSITE" id="PS51375">
    <property type="entry name" value="PPR"/>
    <property type="match status" value="10"/>
</dbReference>
<feature type="repeat" description="PPR" evidence="2">
    <location>
        <begin position="889"/>
        <end position="923"/>
    </location>
</feature>
<feature type="repeat" description="PPR" evidence="2">
    <location>
        <begin position="994"/>
        <end position="1028"/>
    </location>
</feature>
<sequence length="1201" mass="134115">VEEDEAIDEFEKYFAGGKTPKILLTTQKAPSKKLFDFLKELVHVIPNTFYYPRRDFPFKKICEYAANKDFTDVLLFHEKAKVVQGVYICHLPKGPTSYWRLTRLKLGQEMAGGATCNASHNPELILNNFVTRLGRRIGRQLAALFPQKPEFKGRRTITFHNQRDFVFFRHYRYNFKDDGEKCKLQEIGPRFTLKLRYMQHGTFDSKSGEYEFIWRPDSQAAALFGVLGLCSWFSMYDLLLDGLSGDRLPSNLTEVQIYRAQMNEKAMQSLPMSEDKLRELHKSAKEQGLKTFLAIKMDGNDPKFRESRAELGSRIKPLFEHVKAENAAASQRQCERFAKELYTRSIESKLTTRGAYQSFEQLALDWDQLRRSFLQKTVGPAQHETLSSWVFPRMMESMKRVWDDLQVVAEERQAAMQRRLADFEALERPKQADSTEVARHPRSELLCVRAMFGQKCLQARMWDRGLWMGEWATERGSATGNFAVHLSSKARRGAAQVDVRSSEKRKRQRLPLPDSCNPLKGNWRCVPELLSSGFITFRALEPVQVSCQVRLLLSLPPGASTDEVGRCLTQEFQSWGQRPKLATATLKELALQKLPGTAEQVLHAMRTGRVEANVVHFNAVVSAYEKISLWQQALTLLRKMPSLRVAQDVVGVSSGISACAKSGLWQLALRLLGEMPEVKLGPDEICRDVSCNTAISACEKGGLGLLKRLLATGLGSAAADARDEKGGRWREAIELLRDMARDRVLPDIVSFSAAISACDKGRRWQRALGILQEMVFAQVPPSKISCNAAISACSKGGPWELALELLRDEMPKRRVVRDAISYNTAITCCAKSGQWRLGLELLRAARRSESESSSAGPRNNNKNNNSNNYNNNNKNNNKNNSNNNNKLTDEITYNAAMSACEKAGRWTTSLALLGKLPQVGLRADAVSFNAAMSSCEKAGQWQMAVQLLRQLPPLRVRADEIGYGAAIRACSSQGRWQLALGLVSEMAGVKLRPNEVCRNAAITGCERAGCWQPALAVLQLMPEQGSRPDVISFNAAISSCEKGGRWQEAMELLRSMAGVQVGVAHGNQLLRRHQRLREGGAPASGGDAALQVVPDRVTCNAAISAFEKGGQWQLATSLLEQMPRFPDEISFNSAIAACQKYGPWSIALSFLQQMPEVGLTPNEMSYNAVVGAFLRSEDLAMGLLGLLGDVQERMLSLIRPL</sequence>
<dbReference type="PROSITE" id="PS50833">
    <property type="entry name" value="BRIX"/>
    <property type="match status" value="1"/>
</dbReference>
<dbReference type="GO" id="GO:0003924">
    <property type="term" value="F:GTPase activity"/>
    <property type="evidence" value="ECO:0007669"/>
    <property type="project" value="InterPro"/>
</dbReference>
<dbReference type="InterPro" id="IPR011990">
    <property type="entry name" value="TPR-like_helical_dom_sf"/>
</dbReference>
<dbReference type="GO" id="GO:0005525">
    <property type="term" value="F:GTP binding"/>
    <property type="evidence" value="ECO:0007669"/>
    <property type="project" value="InterPro"/>
</dbReference>
<dbReference type="PANTHER" id="PTHR47447">
    <property type="entry name" value="OS03G0856100 PROTEIN"/>
    <property type="match status" value="1"/>
</dbReference>
<evidence type="ECO:0000313" key="5">
    <source>
        <dbReference type="EMBL" id="CAE8731989.1"/>
    </source>
</evidence>
<evidence type="ECO:0000313" key="6">
    <source>
        <dbReference type="Proteomes" id="UP000626109"/>
    </source>
</evidence>
<dbReference type="EMBL" id="CAJNNW010036096">
    <property type="protein sequence ID" value="CAE8731989.1"/>
    <property type="molecule type" value="Genomic_DNA"/>
</dbReference>
<feature type="repeat" description="PPR" evidence="2">
    <location>
        <begin position="959"/>
        <end position="993"/>
    </location>
</feature>